<dbReference type="PROSITE" id="PS50294">
    <property type="entry name" value="WD_REPEATS_REGION"/>
    <property type="match status" value="1"/>
</dbReference>
<dbReference type="SMART" id="SM00320">
    <property type="entry name" value="WD40"/>
    <property type="match status" value="5"/>
</dbReference>
<keyword evidence="2" id="KW-0677">Repeat</keyword>
<dbReference type="Gene3D" id="3.40.50.300">
    <property type="entry name" value="P-loop containing nucleotide triphosphate hydrolases"/>
    <property type="match status" value="1"/>
</dbReference>
<evidence type="ECO:0000259" key="5">
    <source>
        <dbReference type="PROSITE" id="PS50837"/>
    </source>
</evidence>
<organism evidence="6 7">
    <name type="scientific">Frankia nepalensis</name>
    <dbReference type="NCBI Taxonomy" id="1836974"/>
    <lineage>
        <taxon>Bacteria</taxon>
        <taxon>Bacillati</taxon>
        <taxon>Actinomycetota</taxon>
        <taxon>Actinomycetes</taxon>
        <taxon>Frankiales</taxon>
        <taxon>Frankiaceae</taxon>
        <taxon>Frankia</taxon>
    </lineage>
</organism>
<dbReference type="Pfam" id="PF22739">
    <property type="entry name" value="NA-iREase3"/>
    <property type="match status" value="1"/>
</dbReference>
<dbReference type="Gene3D" id="2.130.10.10">
    <property type="entry name" value="YVTN repeat-like/Quinoprotein amine dehydrogenase"/>
    <property type="match status" value="4"/>
</dbReference>
<evidence type="ECO:0000256" key="4">
    <source>
        <dbReference type="SAM" id="MobiDB-lite"/>
    </source>
</evidence>
<dbReference type="Pfam" id="PF13676">
    <property type="entry name" value="TIR_2"/>
    <property type="match status" value="1"/>
</dbReference>
<evidence type="ECO:0000256" key="1">
    <source>
        <dbReference type="ARBA" id="ARBA00022574"/>
    </source>
</evidence>
<feature type="repeat" description="WD" evidence="3">
    <location>
        <begin position="1490"/>
        <end position="1531"/>
    </location>
</feature>
<dbReference type="InterPro" id="IPR015943">
    <property type="entry name" value="WD40/YVTN_repeat-like_dom_sf"/>
</dbReference>
<dbReference type="SUPFAM" id="SSF52200">
    <property type="entry name" value="Toll/Interleukin receptor TIR domain"/>
    <property type="match status" value="1"/>
</dbReference>
<dbReference type="PANTHER" id="PTHR19879:SF9">
    <property type="entry name" value="TRANSCRIPTION INITIATION FACTOR TFIID SUBUNIT 5"/>
    <property type="match status" value="1"/>
</dbReference>
<reference evidence="6" key="1">
    <citation type="submission" date="2020-12" db="EMBL/GenBank/DDBJ databases">
        <title>Genomic characterization of non-nitrogen-fixing Frankia strains.</title>
        <authorList>
            <person name="Carlos-Shanley C."/>
            <person name="Guerra T."/>
            <person name="Hahn D."/>
        </authorList>
    </citation>
    <scope>NUCLEOTIDE SEQUENCE</scope>
    <source>
        <strain evidence="6">CN6</strain>
    </source>
</reference>
<dbReference type="Proteomes" id="UP000604475">
    <property type="component" value="Unassembled WGS sequence"/>
</dbReference>
<name>A0A937RPZ3_9ACTN</name>
<accession>A0A937RPZ3</accession>
<dbReference type="PROSITE" id="PS00678">
    <property type="entry name" value="WD_REPEATS_1"/>
    <property type="match status" value="1"/>
</dbReference>
<keyword evidence="1 3" id="KW-0853">WD repeat</keyword>
<dbReference type="SUPFAM" id="SSF141571">
    <property type="entry name" value="Pentapeptide repeat-like"/>
    <property type="match status" value="1"/>
</dbReference>
<dbReference type="SUPFAM" id="SSF63829">
    <property type="entry name" value="Calcium-dependent phosphotriesterase"/>
    <property type="match status" value="1"/>
</dbReference>
<dbReference type="InterPro" id="IPR001646">
    <property type="entry name" value="5peptide_repeat"/>
</dbReference>
<dbReference type="Pfam" id="PF05729">
    <property type="entry name" value="NACHT"/>
    <property type="match status" value="1"/>
</dbReference>
<dbReference type="InterPro" id="IPR027417">
    <property type="entry name" value="P-loop_NTPase"/>
</dbReference>
<comment type="caution">
    <text evidence="6">The sequence shown here is derived from an EMBL/GenBank/DDBJ whole genome shotgun (WGS) entry which is preliminary data.</text>
</comment>
<dbReference type="SUPFAM" id="SSF50998">
    <property type="entry name" value="Quinoprotein alcohol dehydrogenase-like"/>
    <property type="match status" value="1"/>
</dbReference>
<evidence type="ECO:0000313" key="6">
    <source>
        <dbReference type="EMBL" id="MBL7630503.1"/>
    </source>
</evidence>
<dbReference type="InterPro" id="IPR035897">
    <property type="entry name" value="Toll_tir_struct_dom_sf"/>
</dbReference>
<evidence type="ECO:0000256" key="3">
    <source>
        <dbReference type="PROSITE-ProRule" id="PRU00221"/>
    </source>
</evidence>
<dbReference type="GO" id="GO:0007165">
    <property type="term" value="P:signal transduction"/>
    <property type="evidence" value="ECO:0007669"/>
    <property type="project" value="InterPro"/>
</dbReference>
<dbReference type="RefSeq" id="WP_203002089.1">
    <property type="nucleotide sequence ID" value="NZ_JADWYU010000140.1"/>
</dbReference>
<keyword evidence="7" id="KW-1185">Reference proteome</keyword>
<dbReference type="InterPro" id="IPR000157">
    <property type="entry name" value="TIR_dom"/>
</dbReference>
<dbReference type="Gene3D" id="2.160.20.80">
    <property type="entry name" value="E3 ubiquitin-protein ligase SopA"/>
    <property type="match status" value="1"/>
</dbReference>
<dbReference type="InterPro" id="IPR054571">
    <property type="entry name" value="NA-iREase3_dom"/>
</dbReference>
<dbReference type="InterPro" id="IPR019775">
    <property type="entry name" value="WD40_repeat_CS"/>
</dbReference>
<evidence type="ECO:0000313" key="7">
    <source>
        <dbReference type="Proteomes" id="UP000604475"/>
    </source>
</evidence>
<dbReference type="InterPro" id="IPR011047">
    <property type="entry name" value="Quinoprotein_ADH-like_sf"/>
</dbReference>
<gene>
    <name evidence="6" type="ORF">I7412_25750</name>
</gene>
<dbReference type="EMBL" id="JAEACQ010000251">
    <property type="protein sequence ID" value="MBL7630503.1"/>
    <property type="molecule type" value="Genomic_DNA"/>
</dbReference>
<evidence type="ECO:0000256" key="2">
    <source>
        <dbReference type="ARBA" id="ARBA00022737"/>
    </source>
</evidence>
<feature type="region of interest" description="Disordered" evidence="4">
    <location>
        <begin position="139"/>
        <end position="176"/>
    </location>
</feature>
<dbReference type="PANTHER" id="PTHR19879">
    <property type="entry name" value="TRANSCRIPTION INITIATION FACTOR TFIID"/>
    <property type="match status" value="1"/>
</dbReference>
<protein>
    <submittedName>
        <fullName evidence="6">TIR domain-containing protein</fullName>
    </submittedName>
</protein>
<dbReference type="InterPro" id="IPR007111">
    <property type="entry name" value="NACHT_NTPase"/>
</dbReference>
<dbReference type="InterPro" id="IPR001680">
    <property type="entry name" value="WD40_rpt"/>
</dbReference>
<dbReference type="Gene3D" id="3.40.50.10140">
    <property type="entry name" value="Toll/interleukin-1 receptor homology (TIR) domain"/>
    <property type="match status" value="1"/>
</dbReference>
<dbReference type="PROSITE" id="PS50837">
    <property type="entry name" value="NACHT"/>
    <property type="match status" value="1"/>
</dbReference>
<dbReference type="SUPFAM" id="SSF52540">
    <property type="entry name" value="P-loop containing nucleoside triphosphate hydrolases"/>
    <property type="match status" value="1"/>
</dbReference>
<sequence length="1592" mass="170897">MNRPVVFVSYTQVDRAWAEWVAWWVEQAGYEVRVQAWHAVPGTNWVSWTWQAARDAQHTLLVVSAEALRSEYVESEWTAAFREDPRGTARRLIPVQVAACPLPGQLDSLTRIDLTDLGSEERASEALLAGLRAAVTGSGRPLQAPGFPGGPAPESPAERRSDAARPPFPRATGTASFADRVREACADRYPGADIQPVAPTRDAALHLDVTWDNDGYRRRWPVGLAPAGMDQATLTAFVEQVHARYEQTDRRVESELVHGGDLPEDALVRAARRRGVLVRSLREYQRLWDPRRYLAAQRRRLEADPEYASAIYVPQRFLRLDDPPDARPRPDVFGEVVDWLDAESARVALVLGDFGHGKTFLLRELARRIPAILPNLVPVVIELRALEKTYRLEQLLAAHLSRNREDVIDVRAVLHMLASGQLLLMFDGFDELALRVDYDRAAEHLGTLLSAVAGRAKVVITSRVQHFAADQQVRSALGQQVHLVTGSRLLRLADFDQAQIREFLVRLHQGDEAQADARLGLLHEIKDLLGLSRNPRMLSFIADLPVAELTAIRDSRGEISAAALYEKLLDRWLRFETARRLPTRATPLTLDPTQLRQAATAVALELWRSGEDGVDLPVLATATRSVLADLTRLRMEPGQATHTVGSGSLLVRQDDDRFGFVHSSVQEYLIADETARRLGAGESAGTGPLGGREMSPLMVDFLCDALRRDPAARERAVGWAATTLSTRGAPDAAVANAIAISGRLEVRTGRRRASLAGQDLRGRDLSGLDLRGADLSGTDLRGARLAGLDLTEASLRGAQVVRASLDEVTLARADLSHADLTGAVLRHADLGGADLSQADFTGATVLGGSLAGAKLTGGRWAEAAVIGAALDASAHDTPELRPALIANRERLVPQVHPYHEAGDVVYLLGGRLLAAAHGPVVLLIDPVAARALRVLPLAADSPTRLAATADGGLLVIATGGTVRMWDLRPDAAAPSAAPAGDAGPHSLPGRLVSTVDLPSPVVALAVDRSGRHAVAVDQQEGAARLLDLSAGKMFEKPLGGGETVAVSPDGRLVALGLRDRASRTYGVRVQELPSGQEAHWLPHEGRVRDVQFGRDGGILVTVSDAAPGSGDTLTVWRLGPQVTRSSHRTQWSGPVAFHPTSSLLAQAESNGVVVWDLSSGQKVVEPRTSGSIRFGSGLAFHPDGTEIACSTATGVELIPLVVPGAGDDAVAPVGQRQKVYVGRGRPVGPAARTENLTFRSFAGVAFVDEGRRVRTLGPGTIVRTWDKRTGALLSSRRVNSPGRYRGTSLLSGDGRTAVAAGDGQVVVTDCSGDEMEKIAEHRRPFGQAAAALSPDGSLLAVTSYDEVAVIRTASGRPPWGWAGPMRRRRLRSTPKVSFSPDNRHVAMTDFRRTTVSRIGTRAGSRTIPLAGPIAFSPDGHTLAGLGHDREAIELWNHRDGRATGVLTAPAGSAANPHALAFSSDGGLLAAAVHDRIHVWEVAAGACRHTLAGHLGQVRAIAFDPAGALLASTGDDGTLRLWDTDTGRERVALLDLPDDGWAALLPDGSYKLAGDPAGVFWWALGLRRFEPGELDAYLPSIRRLPDDAPLDLP</sequence>
<dbReference type="Pfam" id="PF00400">
    <property type="entry name" value="WD40"/>
    <property type="match status" value="1"/>
</dbReference>
<feature type="domain" description="NACHT" evidence="5">
    <location>
        <begin position="346"/>
        <end position="463"/>
    </location>
</feature>
<dbReference type="Pfam" id="PF00805">
    <property type="entry name" value="Pentapeptide"/>
    <property type="match status" value="2"/>
</dbReference>
<dbReference type="PROSITE" id="PS50082">
    <property type="entry name" value="WD_REPEATS_2"/>
    <property type="match status" value="1"/>
</dbReference>
<proteinExistence type="predicted"/>